<organism evidence="1 2">
    <name type="scientific">Marchantia polymorpha</name>
    <name type="common">Common liverwort</name>
    <name type="synonym">Marchantia aquatica</name>
    <dbReference type="NCBI Taxonomy" id="3197"/>
    <lineage>
        <taxon>Eukaryota</taxon>
        <taxon>Viridiplantae</taxon>
        <taxon>Streptophyta</taxon>
        <taxon>Embryophyta</taxon>
        <taxon>Marchantiophyta</taxon>
        <taxon>Marchantiopsida</taxon>
        <taxon>Marchantiidae</taxon>
        <taxon>Marchantiales</taxon>
        <taxon>Marchantiaceae</taxon>
        <taxon>Marchantia</taxon>
    </lineage>
</organism>
<evidence type="ECO:0000313" key="1">
    <source>
        <dbReference type="EMBL" id="PTQ31733.1"/>
    </source>
</evidence>
<dbReference type="SUPFAM" id="SSF63724">
    <property type="entry name" value="Cytolysin/lectin"/>
    <property type="match status" value="1"/>
</dbReference>
<dbReference type="Gene3D" id="2.60.270.20">
    <property type="entry name" value="Cytolysin/lectin"/>
    <property type="match status" value="1"/>
</dbReference>
<evidence type="ECO:0000313" key="2">
    <source>
        <dbReference type="Proteomes" id="UP000244005"/>
    </source>
</evidence>
<dbReference type="Gramene" id="Mp1g28930.1">
    <property type="protein sequence ID" value="Mp1g28930.1.cds1"/>
    <property type="gene ID" value="Mp1g28930"/>
</dbReference>
<dbReference type="AlphaFoldDB" id="A0A2R6WD09"/>
<dbReference type="Pfam" id="PF07367">
    <property type="entry name" value="FB_lectin"/>
    <property type="match status" value="1"/>
</dbReference>
<sequence length="121" mass="13492">MSYTIRVRVIQTKPSVWYSIVEKTNWSGSTWSDVDGEQFLIMETSGKSGMLRLKNHAGDVFIVALGVHNYKRWCDIVVNQKSNQTSVDILPTYYSSGPETRCCGSSWRASRIAPPRAGSSG</sequence>
<dbReference type="InterPro" id="IPR009960">
    <property type="entry name" value="Fruit_body_lectin_fun"/>
</dbReference>
<accession>A0A2R6WD09</accession>
<keyword evidence="2" id="KW-1185">Reference proteome</keyword>
<reference evidence="2" key="1">
    <citation type="journal article" date="2017" name="Cell">
        <title>Insights into land plant evolution garnered from the Marchantia polymorpha genome.</title>
        <authorList>
            <person name="Bowman J.L."/>
            <person name="Kohchi T."/>
            <person name="Yamato K.T."/>
            <person name="Jenkins J."/>
            <person name="Shu S."/>
            <person name="Ishizaki K."/>
            <person name="Yamaoka S."/>
            <person name="Nishihama R."/>
            <person name="Nakamura Y."/>
            <person name="Berger F."/>
            <person name="Adam C."/>
            <person name="Aki S.S."/>
            <person name="Althoff F."/>
            <person name="Araki T."/>
            <person name="Arteaga-Vazquez M.A."/>
            <person name="Balasubrmanian S."/>
            <person name="Barry K."/>
            <person name="Bauer D."/>
            <person name="Boehm C.R."/>
            <person name="Briginshaw L."/>
            <person name="Caballero-Perez J."/>
            <person name="Catarino B."/>
            <person name="Chen F."/>
            <person name="Chiyoda S."/>
            <person name="Chovatia M."/>
            <person name="Davies K.M."/>
            <person name="Delmans M."/>
            <person name="Demura T."/>
            <person name="Dierschke T."/>
            <person name="Dolan L."/>
            <person name="Dorantes-Acosta A.E."/>
            <person name="Eklund D.M."/>
            <person name="Florent S.N."/>
            <person name="Flores-Sandoval E."/>
            <person name="Fujiyama A."/>
            <person name="Fukuzawa H."/>
            <person name="Galik B."/>
            <person name="Grimanelli D."/>
            <person name="Grimwood J."/>
            <person name="Grossniklaus U."/>
            <person name="Hamada T."/>
            <person name="Haseloff J."/>
            <person name="Hetherington A.J."/>
            <person name="Higo A."/>
            <person name="Hirakawa Y."/>
            <person name="Hundley H.N."/>
            <person name="Ikeda Y."/>
            <person name="Inoue K."/>
            <person name="Inoue S.I."/>
            <person name="Ishida S."/>
            <person name="Jia Q."/>
            <person name="Kakita M."/>
            <person name="Kanazawa T."/>
            <person name="Kawai Y."/>
            <person name="Kawashima T."/>
            <person name="Kennedy M."/>
            <person name="Kinose K."/>
            <person name="Kinoshita T."/>
            <person name="Kohara Y."/>
            <person name="Koide E."/>
            <person name="Komatsu K."/>
            <person name="Kopischke S."/>
            <person name="Kubo M."/>
            <person name="Kyozuka J."/>
            <person name="Lagercrantz U."/>
            <person name="Lin S.S."/>
            <person name="Lindquist E."/>
            <person name="Lipzen A.M."/>
            <person name="Lu C.W."/>
            <person name="De Luna E."/>
            <person name="Martienssen R.A."/>
            <person name="Minamino N."/>
            <person name="Mizutani M."/>
            <person name="Mizutani M."/>
            <person name="Mochizuki N."/>
            <person name="Monte I."/>
            <person name="Mosher R."/>
            <person name="Nagasaki H."/>
            <person name="Nakagami H."/>
            <person name="Naramoto S."/>
            <person name="Nishitani K."/>
            <person name="Ohtani M."/>
            <person name="Okamoto T."/>
            <person name="Okumura M."/>
            <person name="Phillips J."/>
            <person name="Pollak B."/>
            <person name="Reinders A."/>
            <person name="Rovekamp M."/>
            <person name="Sano R."/>
            <person name="Sawa S."/>
            <person name="Schmid M.W."/>
            <person name="Shirakawa M."/>
            <person name="Solano R."/>
            <person name="Spunde A."/>
            <person name="Suetsugu N."/>
            <person name="Sugano S."/>
            <person name="Sugiyama A."/>
            <person name="Sun R."/>
            <person name="Suzuki Y."/>
            <person name="Takenaka M."/>
            <person name="Takezawa D."/>
            <person name="Tomogane H."/>
            <person name="Tsuzuki M."/>
            <person name="Ueda T."/>
            <person name="Umeda M."/>
            <person name="Ward J.M."/>
            <person name="Watanabe Y."/>
            <person name="Yazaki K."/>
            <person name="Yokoyama R."/>
            <person name="Yoshitake Y."/>
            <person name="Yotsui I."/>
            <person name="Zachgo S."/>
            <person name="Schmutz J."/>
        </authorList>
    </citation>
    <scope>NUCLEOTIDE SEQUENCE [LARGE SCALE GENOMIC DNA]</scope>
    <source>
        <strain evidence="2">Tak-1</strain>
    </source>
</reference>
<proteinExistence type="predicted"/>
<evidence type="ECO:0008006" key="3">
    <source>
        <dbReference type="Google" id="ProtNLM"/>
    </source>
</evidence>
<protein>
    <recommendedName>
        <fullName evidence="3">Lectin</fullName>
    </recommendedName>
</protein>
<dbReference type="EMBL" id="KZ772779">
    <property type="protein sequence ID" value="PTQ31733.1"/>
    <property type="molecule type" value="Genomic_DNA"/>
</dbReference>
<dbReference type="OrthoDB" id="1914877at2759"/>
<gene>
    <name evidence="1" type="ORF">MARPO_0107s0009</name>
</gene>
<dbReference type="Proteomes" id="UP000244005">
    <property type="component" value="Unassembled WGS sequence"/>
</dbReference>
<dbReference type="InterPro" id="IPR015926">
    <property type="entry name" value="Cytolysin/lectin"/>
</dbReference>
<name>A0A2R6WD09_MARPO</name>